<dbReference type="EMBL" id="JASCZI010120832">
    <property type="protein sequence ID" value="MED6155017.1"/>
    <property type="molecule type" value="Genomic_DNA"/>
</dbReference>
<organism evidence="1 2">
    <name type="scientific">Stylosanthes scabra</name>
    <dbReference type="NCBI Taxonomy" id="79078"/>
    <lineage>
        <taxon>Eukaryota</taxon>
        <taxon>Viridiplantae</taxon>
        <taxon>Streptophyta</taxon>
        <taxon>Embryophyta</taxon>
        <taxon>Tracheophyta</taxon>
        <taxon>Spermatophyta</taxon>
        <taxon>Magnoliopsida</taxon>
        <taxon>eudicotyledons</taxon>
        <taxon>Gunneridae</taxon>
        <taxon>Pentapetalae</taxon>
        <taxon>rosids</taxon>
        <taxon>fabids</taxon>
        <taxon>Fabales</taxon>
        <taxon>Fabaceae</taxon>
        <taxon>Papilionoideae</taxon>
        <taxon>50 kb inversion clade</taxon>
        <taxon>dalbergioids sensu lato</taxon>
        <taxon>Dalbergieae</taxon>
        <taxon>Pterocarpus clade</taxon>
        <taxon>Stylosanthes</taxon>
    </lineage>
</organism>
<evidence type="ECO:0000313" key="2">
    <source>
        <dbReference type="Proteomes" id="UP001341840"/>
    </source>
</evidence>
<protein>
    <submittedName>
        <fullName evidence="1">Uncharacterized protein</fullName>
    </submittedName>
</protein>
<reference evidence="1 2" key="1">
    <citation type="journal article" date="2023" name="Plants (Basel)">
        <title>Bridging the Gap: Combining Genomics and Transcriptomics Approaches to Understand Stylosanthes scabra, an Orphan Legume from the Brazilian Caatinga.</title>
        <authorList>
            <person name="Ferreira-Neto J.R.C."/>
            <person name="da Silva M.D."/>
            <person name="Binneck E."/>
            <person name="de Melo N.F."/>
            <person name="da Silva R.H."/>
            <person name="de Melo A.L.T.M."/>
            <person name="Pandolfi V."/>
            <person name="Bustamante F.O."/>
            <person name="Brasileiro-Vidal A.C."/>
            <person name="Benko-Iseppon A.M."/>
        </authorList>
    </citation>
    <scope>NUCLEOTIDE SEQUENCE [LARGE SCALE GENOMIC DNA]</scope>
    <source>
        <tissue evidence="1">Leaves</tissue>
    </source>
</reference>
<name>A0ABU6U1I9_9FABA</name>
<keyword evidence="2" id="KW-1185">Reference proteome</keyword>
<proteinExistence type="predicted"/>
<accession>A0ABU6U1I9</accession>
<comment type="caution">
    <text evidence="1">The sequence shown here is derived from an EMBL/GenBank/DDBJ whole genome shotgun (WGS) entry which is preliminary data.</text>
</comment>
<dbReference type="Proteomes" id="UP001341840">
    <property type="component" value="Unassembled WGS sequence"/>
</dbReference>
<evidence type="ECO:0000313" key="1">
    <source>
        <dbReference type="EMBL" id="MED6155017.1"/>
    </source>
</evidence>
<sequence>MAVRTYQKDLSTFQRISSYLSTREALTRSFLPNLLYQDNISLYAQTFCILCVGKIQHYTRNNILKSHKKWSKFTKSRCALWNRPFPISSSLLDGACEQQQQQRNLQTQQIRDFTFNLGFLGKLVDVQHVVVLELGELKHLRWTPSQILGPVTCHICVSHCHLEAKINGGSSLSCFLEGEGHISIYQ</sequence>
<gene>
    <name evidence="1" type="ORF">PIB30_001699</name>
</gene>